<feature type="compositionally biased region" description="Basic residues" evidence="1">
    <location>
        <begin position="23"/>
        <end position="45"/>
    </location>
</feature>
<feature type="non-terminal residue" evidence="2">
    <location>
        <position position="1"/>
    </location>
</feature>
<accession>A0A6J4RWD6</accession>
<dbReference type="AlphaFoldDB" id="A0A6J4RWD6"/>
<feature type="compositionally biased region" description="Basic residues" evidence="1">
    <location>
        <begin position="133"/>
        <end position="145"/>
    </location>
</feature>
<reference evidence="2" key="1">
    <citation type="submission" date="2020-02" db="EMBL/GenBank/DDBJ databases">
        <authorList>
            <person name="Meier V. D."/>
        </authorList>
    </citation>
    <scope>NUCLEOTIDE SEQUENCE</scope>
    <source>
        <strain evidence="2">AVDCRST_MAG69</strain>
    </source>
</reference>
<feature type="compositionally biased region" description="Basic and acidic residues" evidence="1">
    <location>
        <begin position="151"/>
        <end position="164"/>
    </location>
</feature>
<feature type="compositionally biased region" description="Basic and acidic residues" evidence="1">
    <location>
        <begin position="61"/>
        <end position="76"/>
    </location>
</feature>
<organism evidence="2">
    <name type="scientific">uncultured Solirubrobacteraceae bacterium</name>
    <dbReference type="NCBI Taxonomy" id="1162706"/>
    <lineage>
        <taxon>Bacteria</taxon>
        <taxon>Bacillati</taxon>
        <taxon>Actinomycetota</taxon>
        <taxon>Thermoleophilia</taxon>
        <taxon>Solirubrobacterales</taxon>
        <taxon>Solirubrobacteraceae</taxon>
        <taxon>environmental samples</taxon>
    </lineage>
</organism>
<gene>
    <name evidence="2" type="ORF">AVDCRST_MAG69-938</name>
</gene>
<name>A0A6J4RWD6_9ACTN</name>
<protein>
    <submittedName>
        <fullName evidence="2">Uncharacterized protein</fullName>
    </submittedName>
</protein>
<evidence type="ECO:0000256" key="1">
    <source>
        <dbReference type="SAM" id="MobiDB-lite"/>
    </source>
</evidence>
<feature type="compositionally biased region" description="Basic residues" evidence="1">
    <location>
        <begin position="1"/>
        <end position="15"/>
    </location>
</feature>
<feature type="compositionally biased region" description="Low complexity" evidence="1">
    <location>
        <begin position="113"/>
        <end position="125"/>
    </location>
</feature>
<proteinExistence type="predicted"/>
<evidence type="ECO:0000313" key="2">
    <source>
        <dbReference type="EMBL" id="CAA9483828.1"/>
    </source>
</evidence>
<dbReference type="EMBL" id="CADCVP010000109">
    <property type="protein sequence ID" value="CAA9483828.1"/>
    <property type="molecule type" value="Genomic_DNA"/>
</dbReference>
<feature type="non-terminal residue" evidence="2">
    <location>
        <position position="177"/>
    </location>
</feature>
<feature type="region of interest" description="Disordered" evidence="1">
    <location>
        <begin position="1"/>
        <end position="177"/>
    </location>
</feature>
<sequence>DRFDQRRRRRRRGGPRGRDARLRLRARAPSARRLRDHHRRLRHDLRRLDARRLPPRRRVPRAYERGRRRADGDGHPQVDPAAGQGPRHQLPARAVHRVSGPGRTRRARGEGSRAGTAARHGGAARLPVLPRAVGRRGLGRRIRRGAAHDAGAGRDVDRRSDQRLRPARLPRRRGEGL</sequence>